<protein>
    <submittedName>
        <fullName evidence="2">Putative membrane protein</fullName>
    </submittedName>
</protein>
<comment type="caution">
    <text evidence="2">The sequence shown here is derived from an EMBL/GenBank/DDBJ whole genome shotgun (WGS) entry which is preliminary data.</text>
</comment>
<dbReference type="Proteomes" id="UP000070282">
    <property type="component" value="Unassembled WGS sequence"/>
</dbReference>
<reference evidence="3" key="1">
    <citation type="submission" date="2015-12" db="EMBL/GenBank/DDBJ databases">
        <authorList>
            <person name="Lima A."/>
            <person name="Farahani Zayas N."/>
            <person name="Castro Da Silva M.A."/>
            <person name="Cabral A."/>
            <person name="Pessatti M.L."/>
        </authorList>
    </citation>
    <scope>NUCLEOTIDE SEQUENCE [LARGE SCALE GENOMIC DNA]</scope>
    <source>
        <strain evidence="3">LAMA 842</strain>
    </source>
</reference>
<evidence type="ECO:0000313" key="2">
    <source>
        <dbReference type="EMBL" id="KXO06479.1"/>
    </source>
</evidence>
<organism evidence="2 3">
    <name type="scientific">Marinobacter excellens LAMA 842</name>
    <dbReference type="NCBI Taxonomy" id="1306954"/>
    <lineage>
        <taxon>Bacteria</taxon>
        <taxon>Pseudomonadati</taxon>
        <taxon>Pseudomonadota</taxon>
        <taxon>Gammaproteobacteria</taxon>
        <taxon>Pseudomonadales</taxon>
        <taxon>Marinobacteraceae</taxon>
        <taxon>Marinobacter</taxon>
    </lineage>
</organism>
<dbReference type="AlphaFoldDB" id="A0A137S222"/>
<evidence type="ECO:0000256" key="1">
    <source>
        <dbReference type="SAM" id="Phobius"/>
    </source>
</evidence>
<keyword evidence="1" id="KW-0472">Membrane</keyword>
<evidence type="ECO:0000313" key="3">
    <source>
        <dbReference type="Proteomes" id="UP000070282"/>
    </source>
</evidence>
<name>A0A137S222_9GAMM</name>
<feature type="transmembrane region" description="Helical" evidence="1">
    <location>
        <begin position="96"/>
        <end position="116"/>
    </location>
</feature>
<dbReference type="EMBL" id="LOCO01000034">
    <property type="protein sequence ID" value="KXO06479.1"/>
    <property type="molecule type" value="Genomic_DNA"/>
</dbReference>
<proteinExistence type="predicted"/>
<accession>A0A137S222</accession>
<dbReference type="PATRIC" id="fig|1306954.6.peg.2759"/>
<dbReference type="RefSeq" id="WP_061333675.1">
    <property type="nucleotide sequence ID" value="NZ_LOCO01000034.1"/>
</dbReference>
<feature type="transmembrane region" description="Helical" evidence="1">
    <location>
        <begin position="137"/>
        <end position="158"/>
    </location>
</feature>
<sequence>MIEPALSLIQELALVSALRNSTFMYPLVNAGHILGVAMLVGGIVPLDLRLLGLWRRYPVTMFVDVLRITSAMGLVLAIVCGLLLFATAAADYAGSWLFQAKIALVVLGVSNALILGKVLKRRDVENLPLMAKMPFPVRVGVALSLFVWIGALTLGRLLGYF</sequence>
<keyword evidence="1" id="KW-1133">Transmembrane helix</keyword>
<keyword evidence="3" id="KW-1185">Reference proteome</keyword>
<feature type="transmembrane region" description="Helical" evidence="1">
    <location>
        <begin position="23"/>
        <end position="44"/>
    </location>
</feature>
<keyword evidence="1" id="KW-0812">Transmembrane</keyword>
<feature type="transmembrane region" description="Helical" evidence="1">
    <location>
        <begin position="65"/>
        <end position="90"/>
    </location>
</feature>
<gene>
    <name evidence="2" type="ORF">J122_3922</name>
</gene>